<evidence type="ECO:0000256" key="8">
    <source>
        <dbReference type="ARBA" id="ARBA00023145"/>
    </source>
</evidence>
<dbReference type="InterPro" id="IPR029030">
    <property type="entry name" value="Caspase-like_dom_sf"/>
</dbReference>
<feature type="domain" description="CARD" evidence="21">
    <location>
        <begin position="1"/>
        <end position="92"/>
    </location>
</feature>
<evidence type="ECO:0000256" key="5">
    <source>
        <dbReference type="ARBA" id="ARBA00022801"/>
    </source>
</evidence>
<feature type="region of interest" description="Disordered" evidence="18">
    <location>
        <begin position="439"/>
        <end position="459"/>
    </location>
</feature>
<dbReference type="SMART" id="SM00115">
    <property type="entry name" value="CASc"/>
    <property type="match status" value="1"/>
</dbReference>
<evidence type="ECO:0000256" key="17">
    <source>
        <dbReference type="RuleBase" id="RU003971"/>
    </source>
</evidence>
<dbReference type="OrthoDB" id="6044770at2759"/>
<keyword evidence="6" id="KW-0788">Thiol protease</keyword>
<accession>A0A2Y9KLN3</accession>
<dbReference type="GO" id="GO:0006974">
    <property type="term" value="P:DNA damage response"/>
    <property type="evidence" value="ECO:0007669"/>
    <property type="project" value="UniProtKB-ARBA"/>
</dbReference>
<dbReference type="RefSeq" id="XP_022370185.1">
    <property type="nucleotide sequence ID" value="XM_022514477.1"/>
</dbReference>
<keyword evidence="22" id="KW-1185">Reference proteome</keyword>
<evidence type="ECO:0000256" key="4">
    <source>
        <dbReference type="ARBA" id="ARBA00022703"/>
    </source>
</evidence>
<evidence type="ECO:0000256" key="18">
    <source>
        <dbReference type="SAM" id="MobiDB-lite"/>
    </source>
</evidence>
<sequence length="475" mass="52142">MDEADRQVLRRCRVQLVNELQVAPLWDVLVTHQLFTPAMIEDIQHAGSGSRSDQARQLVIDLETRGSQALPLFISCLEDTDQNKLASVLRARRQAEKQNPEVVRPRNPMPVVVGAMGLTPEDLRGKQGPSKATPGKLAPVVLGPEQLWSAKLRPEVLRPEMPRPVDSGSGRFSDVCAQEISKQNADLAYALNADPCGHCLIINNVNFCLESRLTARTGSNIDCEKLRQRFHLLHFMVEVKCDLTAKQMVQALVELARRDHSALDCCVVVVLSHGCQASHRQFPGAVYGTDGCPVAIERIVNIFNGAGCPSLGGKPKLFFIQACGGEQKDHGFEVASASPEDRTLGSDPESDAVPFQEGPGPFDQLDAVSSLPTPSDIFVSYSTFPGFVSWRDTKSGSWYVETLDGVFEQWAHSEDLQTLLLRVSVASLWGRRGKAAGRRVSRPLGRREGPAGPRAHTRGSSCTLACRESWCFCFF</sequence>
<evidence type="ECO:0000256" key="12">
    <source>
        <dbReference type="ARBA" id="ARBA00068175"/>
    </source>
</evidence>
<dbReference type="InterPro" id="IPR011029">
    <property type="entry name" value="DEATH-like_dom_sf"/>
</dbReference>
<dbReference type="CDD" id="cd08326">
    <property type="entry name" value="CARD_CASP9"/>
    <property type="match status" value="1"/>
</dbReference>
<dbReference type="InterPro" id="IPR015917">
    <property type="entry name" value="Pept_C14A"/>
</dbReference>
<name>A0A2Y9KLN3_ENHLU</name>
<evidence type="ECO:0000256" key="16">
    <source>
        <dbReference type="PIRSR" id="PIRSR038001-1"/>
    </source>
</evidence>
<dbReference type="InterPro" id="IPR042147">
    <property type="entry name" value="CARD_CASP9"/>
</dbReference>
<feature type="active site" evidence="16">
    <location>
        <position position="323"/>
    </location>
</feature>
<evidence type="ECO:0000313" key="22">
    <source>
        <dbReference type="Proteomes" id="UP000248482"/>
    </source>
</evidence>
<keyword evidence="8" id="KW-0865">Zymogen</keyword>
<dbReference type="Gene3D" id="1.10.533.10">
    <property type="entry name" value="Death Domain, Fas"/>
    <property type="match status" value="1"/>
</dbReference>
<dbReference type="CDD" id="cd00032">
    <property type="entry name" value="CASc"/>
    <property type="match status" value="1"/>
</dbReference>
<dbReference type="PROSITE" id="PS50209">
    <property type="entry name" value="CARD"/>
    <property type="match status" value="1"/>
</dbReference>
<dbReference type="PIRSF" id="PIRSF038001">
    <property type="entry name" value="Caspase_ICE"/>
    <property type="match status" value="1"/>
</dbReference>
<evidence type="ECO:0000256" key="9">
    <source>
        <dbReference type="ARBA" id="ARBA00052019"/>
    </source>
</evidence>
<comment type="similarity">
    <text evidence="1 17">Belongs to the peptidase C14A family.</text>
</comment>
<dbReference type="GO" id="GO:0043065">
    <property type="term" value="P:positive regulation of apoptotic process"/>
    <property type="evidence" value="ECO:0007669"/>
    <property type="project" value="UniProtKB-ARBA"/>
</dbReference>
<keyword evidence="7" id="KW-0832">Ubl conjugation</keyword>
<comment type="catalytic activity">
    <reaction evidence="9">
        <text>Strict requirement for an Asp residue at position P1 and with a marked preference for His at position P2. It has a preferred cleavage sequence of Leu-Gly-His-Asp-|-Xaa.</text>
        <dbReference type="EC" id="3.4.22.62"/>
    </reaction>
</comment>
<reference evidence="23" key="1">
    <citation type="submission" date="2025-08" db="UniProtKB">
        <authorList>
            <consortium name="RefSeq"/>
        </authorList>
    </citation>
    <scope>IDENTIFICATION</scope>
    <source>
        <tissue evidence="23">Blood</tissue>
    </source>
</reference>
<evidence type="ECO:0000256" key="14">
    <source>
        <dbReference type="ARBA" id="ARBA00082045"/>
    </source>
</evidence>
<dbReference type="InterPro" id="IPR001315">
    <property type="entry name" value="CARD"/>
</dbReference>
<dbReference type="Proteomes" id="UP000248482">
    <property type="component" value="Unplaced"/>
</dbReference>
<dbReference type="Gene3D" id="3.40.50.1460">
    <property type="match status" value="1"/>
</dbReference>
<dbReference type="GO" id="GO:0004197">
    <property type="term" value="F:cysteine-type endopeptidase activity"/>
    <property type="evidence" value="ECO:0007669"/>
    <property type="project" value="InterPro"/>
</dbReference>
<dbReference type="Pfam" id="PF00619">
    <property type="entry name" value="CARD"/>
    <property type="match status" value="1"/>
</dbReference>
<dbReference type="GO" id="GO:0006915">
    <property type="term" value="P:apoptotic process"/>
    <property type="evidence" value="ECO:0007669"/>
    <property type="project" value="UniProtKB-KW"/>
</dbReference>
<evidence type="ECO:0000256" key="15">
    <source>
        <dbReference type="ARBA" id="ARBA00082181"/>
    </source>
</evidence>
<dbReference type="PROSITE" id="PS50207">
    <property type="entry name" value="CASPASE_P10"/>
    <property type="match status" value="1"/>
</dbReference>
<dbReference type="SMART" id="SM00114">
    <property type="entry name" value="CARD"/>
    <property type="match status" value="1"/>
</dbReference>
<evidence type="ECO:0000256" key="6">
    <source>
        <dbReference type="ARBA" id="ARBA00022807"/>
    </source>
</evidence>
<evidence type="ECO:0000256" key="7">
    <source>
        <dbReference type="ARBA" id="ARBA00022843"/>
    </source>
</evidence>
<comment type="function">
    <text evidence="10">Involved in the activation cascade of caspases responsible for apoptosis execution. Binding of caspase-9 to Apaf-1 leads to activation of the protease which then cleaves and activates effector caspases caspase-3 (CASP3) or caspase-7 (CASP7). Promotes DNA damage-induced apoptosis in a ABL1/c-Abl-dependent manner. Proteolytically cleaves poly(ADP-ribose) polymerase (PARP). Cleaves BIRC6 following inhibition of BIRC6-caspase binding by DIABLO/SMAC.</text>
</comment>
<dbReference type="GO" id="GO:0006508">
    <property type="term" value="P:proteolysis"/>
    <property type="evidence" value="ECO:0007669"/>
    <property type="project" value="UniProtKB-KW"/>
</dbReference>
<dbReference type="EC" id="3.4.22.62" evidence="11"/>
<dbReference type="FunFam" id="1.10.533.10:FF:000041">
    <property type="entry name" value="Caspase 9"/>
    <property type="match status" value="1"/>
</dbReference>
<dbReference type="PROSITE" id="PS50208">
    <property type="entry name" value="CASPASE_P20"/>
    <property type="match status" value="1"/>
</dbReference>
<evidence type="ECO:0000259" key="21">
    <source>
        <dbReference type="PROSITE" id="PS50209"/>
    </source>
</evidence>
<organism evidence="22 23">
    <name type="scientific">Enhydra lutris kenyoni</name>
    <name type="common">northern sea otter</name>
    <dbReference type="NCBI Taxonomy" id="391180"/>
    <lineage>
        <taxon>Eukaryota</taxon>
        <taxon>Metazoa</taxon>
        <taxon>Chordata</taxon>
        <taxon>Craniata</taxon>
        <taxon>Vertebrata</taxon>
        <taxon>Euteleostomi</taxon>
        <taxon>Mammalia</taxon>
        <taxon>Eutheria</taxon>
        <taxon>Laurasiatheria</taxon>
        <taxon>Carnivora</taxon>
        <taxon>Caniformia</taxon>
        <taxon>Musteloidea</taxon>
        <taxon>Mustelidae</taxon>
        <taxon>Lutrinae</taxon>
        <taxon>Enhydra</taxon>
    </lineage>
</organism>
<protein>
    <recommendedName>
        <fullName evidence="12">Caspase-9</fullName>
        <ecNumber evidence="11">3.4.22.62</ecNumber>
    </recommendedName>
    <alternativeName>
        <fullName evidence="15">Apoptotic protease Mch-6</fullName>
    </alternativeName>
    <alternativeName>
        <fullName evidence="14">Apoptotic protease-activating factor 3</fullName>
    </alternativeName>
    <alternativeName>
        <fullName evidence="13">ICE-like apoptotic protease 6</fullName>
    </alternativeName>
</protein>
<dbReference type="GeneID" id="111154673"/>
<dbReference type="Pfam" id="PF00656">
    <property type="entry name" value="Peptidase_C14"/>
    <property type="match status" value="1"/>
</dbReference>
<dbReference type="PROSITE" id="PS01122">
    <property type="entry name" value="CASPASE_CYS"/>
    <property type="match status" value="1"/>
</dbReference>
<evidence type="ECO:0000256" key="2">
    <source>
        <dbReference type="ARBA" id="ARBA00022553"/>
    </source>
</evidence>
<dbReference type="FunFam" id="3.40.50.1460:FF:000012">
    <property type="entry name" value="Caspase 9"/>
    <property type="match status" value="1"/>
</dbReference>
<dbReference type="STRING" id="391180.A0A2Y9KLN3"/>
<dbReference type="InterPro" id="IPR001309">
    <property type="entry name" value="Pept_C14_p20"/>
</dbReference>
<dbReference type="InterPro" id="IPR011600">
    <property type="entry name" value="Pept_C14_caspase"/>
</dbReference>
<evidence type="ECO:0000259" key="19">
    <source>
        <dbReference type="PROSITE" id="PS50207"/>
    </source>
</evidence>
<dbReference type="InterPro" id="IPR002398">
    <property type="entry name" value="Pept_C14"/>
</dbReference>
<keyword evidence="3" id="KW-0645">Protease</keyword>
<dbReference type="InterPro" id="IPR002138">
    <property type="entry name" value="Pept_C14_p10"/>
</dbReference>
<dbReference type="PROSITE" id="PS01121">
    <property type="entry name" value="CASPASE_HIS"/>
    <property type="match status" value="1"/>
</dbReference>
<evidence type="ECO:0000259" key="20">
    <source>
        <dbReference type="PROSITE" id="PS50208"/>
    </source>
</evidence>
<dbReference type="PANTHER" id="PTHR47901:SF8">
    <property type="entry name" value="CASPASE-3"/>
    <property type="match status" value="1"/>
</dbReference>
<evidence type="ECO:0000256" key="3">
    <source>
        <dbReference type="ARBA" id="ARBA00022670"/>
    </source>
</evidence>
<keyword evidence="4" id="KW-0053">Apoptosis</keyword>
<dbReference type="GO" id="GO:0009411">
    <property type="term" value="P:response to UV"/>
    <property type="evidence" value="ECO:0007669"/>
    <property type="project" value="UniProtKB-ARBA"/>
</dbReference>
<evidence type="ECO:0000256" key="13">
    <source>
        <dbReference type="ARBA" id="ARBA00080357"/>
    </source>
</evidence>
<feature type="active site" evidence="16">
    <location>
        <position position="273"/>
    </location>
</feature>
<evidence type="ECO:0000313" key="23">
    <source>
        <dbReference type="RefSeq" id="XP_022370185.1"/>
    </source>
</evidence>
<dbReference type="KEGG" id="elk:111154673"/>
<feature type="domain" description="Caspase family p10" evidence="19">
    <location>
        <begin position="367"/>
        <end position="424"/>
    </location>
</feature>
<dbReference type="InterPro" id="IPR016129">
    <property type="entry name" value="Caspase_his_AS"/>
</dbReference>
<proteinExistence type="inferred from homology"/>
<dbReference type="SUPFAM" id="SSF52129">
    <property type="entry name" value="Caspase-like"/>
    <property type="match status" value="1"/>
</dbReference>
<feature type="domain" description="Caspase family p20" evidence="20">
    <location>
        <begin position="195"/>
        <end position="327"/>
    </location>
</feature>
<keyword evidence="5" id="KW-0378">Hydrolase</keyword>
<dbReference type="GO" id="GO:0005829">
    <property type="term" value="C:cytosol"/>
    <property type="evidence" value="ECO:0007669"/>
    <property type="project" value="UniProtKB-ARBA"/>
</dbReference>
<dbReference type="InterPro" id="IPR033139">
    <property type="entry name" value="Caspase_cys_AS"/>
</dbReference>
<dbReference type="PRINTS" id="PR00376">
    <property type="entry name" value="IL1BCENZYME"/>
</dbReference>
<evidence type="ECO:0000256" key="11">
    <source>
        <dbReference type="ARBA" id="ARBA00066478"/>
    </source>
</evidence>
<gene>
    <name evidence="23" type="primary">LOC111154673</name>
</gene>
<dbReference type="AlphaFoldDB" id="A0A2Y9KLN3"/>
<evidence type="ECO:0000256" key="10">
    <source>
        <dbReference type="ARBA" id="ARBA00053852"/>
    </source>
</evidence>
<dbReference type="SUPFAM" id="SSF47986">
    <property type="entry name" value="DEATH domain"/>
    <property type="match status" value="1"/>
</dbReference>
<evidence type="ECO:0000256" key="1">
    <source>
        <dbReference type="ARBA" id="ARBA00010134"/>
    </source>
</evidence>
<keyword evidence="2" id="KW-0597">Phosphoprotein</keyword>
<dbReference type="PANTHER" id="PTHR47901">
    <property type="entry name" value="CASPASE RECRUITMENT DOMAIN-CONTAINING PROTEIN 18"/>
    <property type="match status" value="1"/>
</dbReference>